<evidence type="ECO:0000313" key="4">
    <source>
        <dbReference type="Proteomes" id="UP000807469"/>
    </source>
</evidence>
<feature type="compositionally biased region" description="Basic and acidic residues" evidence="1">
    <location>
        <begin position="43"/>
        <end position="57"/>
    </location>
</feature>
<evidence type="ECO:0000256" key="1">
    <source>
        <dbReference type="SAM" id="MobiDB-lite"/>
    </source>
</evidence>
<dbReference type="Gene3D" id="1.25.40.10">
    <property type="entry name" value="Tetratricopeptide repeat domain"/>
    <property type="match status" value="1"/>
</dbReference>
<comment type="caution">
    <text evidence="3">The sequence shown here is derived from an EMBL/GenBank/DDBJ whole genome shotgun (WGS) entry which is preliminary data.</text>
</comment>
<dbReference type="Proteomes" id="UP000807469">
    <property type="component" value="Unassembled WGS sequence"/>
</dbReference>
<keyword evidence="4" id="KW-1185">Reference proteome</keyword>
<accession>A0A9P5ZDN9</accession>
<evidence type="ECO:0000313" key="3">
    <source>
        <dbReference type="EMBL" id="KAF9484755.1"/>
    </source>
</evidence>
<dbReference type="SUPFAM" id="SSF48452">
    <property type="entry name" value="TPR-like"/>
    <property type="match status" value="1"/>
</dbReference>
<protein>
    <submittedName>
        <fullName evidence="3">Uncharacterized protein</fullName>
    </submittedName>
</protein>
<dbReference type="InterPro" id="IPR040201">
    <property type="entry name" value="Mrg3-like"/>
</dbReference>
<feature type="compositionally biased region" description="Polar residues" evidence="1">
    <location>
        <begin position="29"/>
        <end position="42"/>
    </location>
</feature>
<gene>
    <name evidence="3" type="ORF">BDN70DRAFT_871998</name>
</gene>
<reference evidence="3" key="1">
    <citation type="submission" date="2020-11" db="EMBL/GenBank/DDBJ databases">
        <authorList>
            <consortium name="DOE Joint Genome Institute"/>
            <person name="Ahrendt S."/>
            <person name="Riley R."/>
            <person name="Andreopoulos W."/>
            <person name="Labutti K."/>
            <person name="Pangilinan J."/>
            <person name="Ruiz-Duenas F.J."/>
            <person name="Barrasa J.M."/>
            <person name="Sanchez-Garcia M."/>
            <person name="Camarero S."/>
            <person name="Miyauchi S."/>
            <person name="Serrano A."/>
            <person name="Linde D."/>
            <person name="Babiker R."/>
            <person name="Drula E."/>
            <person name="Ayuso-Fernandez I."/>
            <person name="Pacheco R."/>
            <person name="Padilla G."/>
            <person name="Ferreira P."/>
            <person name="Barriuso J."/>
            <person name="Kellner H."/>
            <person name="Castanera R."/>
            <person name="Alfaro M."/>
            <person name="Ramirez L."/>
            <person name="Pisabarro A.G."/>
            <person name="Kuo A."/>
            <person name="Tritt A."/>
            <person name="Lipzen A."/>
            <person name="He G."/>
            <person name="Yan M."/>
            <person name="Ng V."/>
            <person name="Cullen D."/>
            <person name="Martin F."/>
            <person name="Rosso M.-N."/>
            <person name="Henrissat B."/>
            <person name="Hibbett D."/>
            <person name="Martinez A.T."/>
            <person name="Grigoriev I.V."/>
        </authorList>
    </citation>
    <scope>NUCLEOTIDE SEQUENCE</scope>
    <source>
        <strain evidence="3">CIRM-BRFM 674</strain>
    </source>
</reference>
<dbReference type="AlphaFoldDB" id="A0A9P5ZDN9"/>
<dbReference type="EMBL" id="MU155140">
    <property type="protein sequence ID" value="KAF9484755.1"/>
    <property type="molecule type" value="Genomic_DNA"/>
</dbReference>
<dbReference type="InterPro" id="IPR011990">
    <property type="entry name" value="TPR-like_helical_dom_sf"/>
</dbReference>
<feature type="transmembrane region" description="Helical" evidence="2">
    <location>
        <begin position="84"/>
        <end position="104"/>
    </location>
</feature>
<sequence length="478" mass="52806">MFSARHLAKNTTRMAAIARTGRTRPQAMPSVSQTTFRSFWEQKQSEYPKSAMKEQQKSSKGQEQAQKEDVKPNSVKPGTGFSPYFYGLLAFGVGLMSYGLYGFYEMMTLWPNEVRQDLRSGLRAKRKGDWDIAIQYLARAWDTARTIPRETFGDQTLLKISGIGITLAGALEEHGQIEKAYAIYQDVLWYLRTAYLGPNVAHLKNADLGTETIKVLTSAEKMRAIALAYKLGGLAHELDKPAEEEERWLVWSVEALLLTVLDATPTGKMEAVNTRDAQNAPHVKVIIENLGLPDWCEGYNIAAPFEALASFYSRHGNATYALPLYLQAISILLPPAPGISSIEDKCRGAQLMGNIAELILRNTPKDEHSSEAIFQAESWARKGLEIVSAARKASPKKCDVCEEAYAVLLYNMAMVRKLSGDEDRACQLLKESLEHSKAIGLEEGIKHANGALNGVNTNLEEPKPVALDPEIAAAAALE</sequence>
<dbReference type="PANTHER" id="PTHR28142:SF1">
    <property type="entry name" value="MITOCHONDRIAL INNER MEMBRANE I-AAA PROTEASE SUPERCOMPLEX SUBUNIT MGR3-RELATED"/>
    <property type="match status" value="1"/>
</dbReference>
<name>A0A9P5ZDN9_9AGAR</name>
<keyword evidence="2" id="KW-1133">Transmembrane helix</keyword>
<dbReference type="OrthoDB" id="10050400at2759"/>
<evidence type="ECO:0000256" key="2">
    <source>
        <dbReference type="SAM" id="Phobius"/>
    </source>
</evidence>
<keyword evidence="2" id="KW-0472">Membrane</keyword>
<dbReference type="PANTHER" id="PTHR28142">
    <property type="entry name" value="MITOCHONDRIAL INNER MEMBRANE I-AAA PROTEASE SUPERCOMPLEX SUBUNIT MGR3-RELATED"/>
    <property type="match status" value="1"/>
</dbReference>
<feature type="region of interest" description="Disordered" evidence="1">
    <location>
        <begin position="1"/>
        <end position="74"/>
    </location>
</feature>
<organism evidence="3 4">
    <name type="scientific">Pholiota conissans</name>
    <dbReference type="NCBI Taxonomy" id="109636"/>
    <lineage>
        <taxon>Eukaryota</taxon>
        <taxon>Fungi</taxon>
        <taxon>Dikarya</taxon>
        <taxon>Basidiomycota</taxon>
        <taxon>Agaricomycotina</taxon>
        <taxon>Agaricomycetes</taxon>
        <taxon>Agaricomycetidae</taxon>
        <taxon>Agaricales</taxon>
        <taxon>Agaricineae</taxon>
        <taxon>Strophariaceae</taxon>
        <taxon>Pholiota</taxon>
    </lineage>
</organism>
<proteinExistence type="predicted"/>
<keyword evidence="2" id="KW-0812">Transmembrane</keyword>